<evidence type="ECO:0000256" key="1">
    <source>
        <dbReference type="SAM" id="MobiDB-lite"/>
    </source>
</evidence>
<reference evidence="4" key="1">
    <citation type="submission" date="2022-08" db="UniProtKB">
        <authorList>
            <consortium name="EnsemblMetazoa"/>
        </authorList>
    </citation>
    <scope>IDENTIFICATION</scope>
    <source>
        <strain evidence="4">05x7-T-G4-1.051#20</strain>
    </source>
</reference>
<feature type="chain" id="PRO_5036448055" evidence="3">
    <location>
        <begin position="20"/>
        <end position="569"/>
    </location>
</feature>
<protein>
    <submittedName>
        <fullName evidence="4">Uncharacterized protein</fullName>
    </submittedName>
</protein>
<name>A0A8W8MI48_MAGGI</name>
<feature type="region of interest" description="Disordered" evidence="1">
    <location>
        <begin position="254"/>
        <end position="385"/>
    </location>
</feature>
<keyword evidence="2" id="KW-0472">Membrane</keyword>
<evidence type="ECO:0000256" key="2">
    <source>
        <dbReference type="SAM" id="Phobius"/>
    </source>
</evidence>
<feature type="compositionally biased region" description="Polar residues" evidence="1">
    <location>
        <begin position="260"/>
        <end position="273"/>
    </location>
</feature>
<keyword evidence="5" id="KW-1185">Reference proteome</keyword>
<evidence type="ECO:0000313" key="5">
    <source>
        <dbReference type="Proteomes" id="UP000005408"/>
    </source>
</evidence>
<evidence type="ECO:0000256" key="3">
    <source>
        <dbReference type="SAM" id="SignalP"/>
    </source>
</evidence>
<evidence type="ECO:0000313" key="4">
    <source>
        <dbReference type="EnsemblMetazoa" id="G32962.1:cds"/>
    </source>
</evidence>
<proteinExistence type="predicted"/>
<feature type="region of interest" description="Disordered" evidence="1">
    <location>
        <begin position="198"/>
        <end position="235"/>
    </location>
</feature>
<accession>A0A8W8MI48</accession>
<keyword evidence="2" id="KW-1133">Transmembrane helix</keyword>
<feature type="transmembrane region" description="Helical" evidence="2">
    <location>
        <begin position="156"/>
        <end position="177"/>
    </location>
</feature>
<keyword evidence="2" id="KW-0812">Transmembrane</keyword>
<dbReference type="EnsemblMetazoa" id="G32962.1">
    <property type="protein sequence ID" value="G32962.1:cds"/>
    <property type="gene ID" value="G32962"/>
</dbReference>
<feature type="compositionally biased region" description="Basic and acidic residues" evidence="1">
    <location>
        <begin position="274"/>
        <end position="288"/>
    </location>
</feature>
<feature type="compositionally biased region" description="Basic and acidic residues" evidence="1">
    <location>
        <begin position="375"/>
        <end position="385"/>
    </location>
</feature>
<feature type="signal peptide" evidence="3">
    <location>
        <begin position="1"/>
        <end position="19"/>
    </location>
</feature>
<dbReference type="Proteomes" id="UP000005408">
    <property type="component" value="Unassembled WGS sequence"/>
</dbReference>
<dbReference type="AlphaFoldDB" id="A0A8W8MI48"/>
<organism evidence="4 5">
    <name type="scientific">Magallana gigas</name>
    <name type="common">Pacific oyster</name>
    <name type="synonym">Crassostrea gigas</name>
    <dbReference type="NCBI Taxonomy" id="29159"/>
    <lineage>
        <taxon>Eukaryota</taxon>
        <taxon>Metazoa</taxon>
        <taxon>Spiralia</taxon>
        <taxon>Lophotrochozoa</taxon>
        <taxon>Mollusca</taxon>
        <taxon>Bivalvia</taxon>
        <taxon>Autobranchia</taxon>
        <taxon>Pteriomorphia</taxon>
        <taxon>Ostreida</taxon>
        <taxon>Ostreoidea</taxon>
        <taxon>Ostreidae</taxon>
        <taxon>Magallana</taxon>
    </lineage>
</organism>
<sequence length="569" mass="64342">MDIWLKVLIAFVVIQNVQTQSRPVVNTTCLELAKPSNQQYRLICSHHDYHCLLDDTYTHEFEVCREWKWIPGGKCAYYNTYGSGNVDERQCKPGINLTCSERNRQFESIKNIQFTACYAKRDSSTSLSTSTSPALVTSNYVTSIGDIAKSSVTSKAWIISLFTVIPVFLSIAAILFIRRYMDKPLCKIECQETRDLAMNKDTSEQQPFLRNETEDTSESSTTMRQQDDTIIGARKRGNFDANDLVDINESDNLSEDFEDASSSPTSNKQINSEVSKEDTDDGQKEKSAKTASISGFDAVTSDYEEEKDKKESTGVFDDTCESLKREAPQTEDTDDGQKEKSAKTASSSGFDAVTSDYEEEKDKKESTGVFDDTCESLKREAPQTDAKGHEELYNLLNGGTLTKKVMAAVIKKITGKTAKELSDDENVHNKVQNLLDDGRTHISDMKEWEYSIHVLYALLRIFLDEKYHPKSGWGNPVKDEDIGIGDDIDRLYRIFTITENISTPNMVSVESYNRLLDIMFKTCTRLDSHVDGQCKEFIKAFTSKCRSTSLTEKMNNMKAYISTYFYGND</sequence>
<keyword evidence="3" id="KW-0732">Signal</keyword>